<dbReference type="AlphaFoldDB" id="A0A7Y9IWH3"/>
<dbReference type="Gene3D" id="3.40.190.10">
    <property type="entry name" value="Periplasmic binding protein-like II"/>
    <property type="match status" value="1"/>
</dbReference>
<dbReference type="PANTHER" id="PTHR42928">
    <property type="entry name" value="TRICARBOXYLATE-BINDING PROTEIN"/>
    <property type="match status" value="1"/>
</dbReference>
<sequence>MHIVIPQVTPSSTKAAPLTASAVLAALAILTAGTAAVAQPADTKSAAASYPTHTIRIITPVPPGAAPDVMARLYADQLSKSLRQPVTVENRAGASGNIGAEFVAKAPADGYTILYGYNQIPTMNPHLFAKLGYDMQRDLAPVTQTLSTAYVLLGNKDLPAKNLAEVIAYARKNPEKLAYASYGPGTASHLIFEIIQDSAKIKLLHVPYRQGALTDVLGGQVAMLFEPFPSGVPYAKSDKVRALAVTTDKRVPELPDVPAMNEAVLGLNLVGWQGVWVPRATPPEIVAKLNAEFVRITRTPDMRARIAELASLPMGNTPDEMRAAIQKESAQWGSIIKARHIVLD</sequence>
<feature type="chain" id="PRO_5031315357" evidence="2">
    <location>
        <begin position="39"/>
        <end position="344"/>
    </location>
</feature>
<reference evidence="3 4" key="1">
    <citation type="submission" date="2020-07" db="EMBL/GenBank/DDBJ databases">
        <title>Genomic Encyclopedia of Type Strains, Phase IV (KMG-V): Genome sequencing to study the core and pangenomes of soil and plant-associated prokaryotes.</title>
        <authorList>
            <person name="Whitman W."/>
        </authorList>
    </citation>
    <scope>NUCLEOTIDE SEQUENCE [LARGE SCALE GENOMIC DNA]</scope>
    <source>
        <strain evidence="3 4">SAS40</strain>
    </source>
</reference>
<keyword evidence="3" id="KW-0675">Receptor</keyword>
<dbReference type="Pfam" id="PF03401">
    <property type="entry name" value="TctC"/>
    <property type="match status" value="1"/>
</dbReference>
<comment type="similarity">
    <text evidence="1">Belongs to the UPF0065 (bug) family.</text>
</comment>
<dbReference type="SUPFAM" id="SSF53850">
    <property type="entry name" value="Periplasmic binding protein-like II"/>
    <property type="match status" value="1"/>
</dbReference>
<dbReference type="PIRSF" id="PIRSF017082">
    <property type="entry name" value="YflP"/>
    <property type="match status" value="1"/>
</dbReference>
<dbReference type="CDD" id="cd13578">
    <property type="entry name" value="PBP2_Bug27"/>
    <property type="match status" value="1"/>
</dbReference>
<dbReference type="RefSeq" id="WP_179587978.1">
    <property type="nucleotide sequence ID" value="NZ_JACBYR010000001.1"/>
</dbReference>
<evidence type="ECO:0000313" key="3">
    <source>
        <dbReference type="EMBL" id="NYE84273.1"/>
    </source>
</evidence>
<dbReference type="EMBL" id="JACBYR010000001">
    <property type="protein sequence ID" value="NYE84273.1"/>
    <property type="molecule type" value="Genomic_DNA"/>
</dbReference>
<protein>
    <submittedName>
        <fullName evidence="3">Tripartite-type tricarboxylate transporter receptor subunit TctC</fullName>
    </submittedName>
</protein>
<evidence type="ECO:0000256" key="2">
    <source>
        <dbReference type="SAM" id="SignalP"/>
    </source>
</evidence>
<gene>
    <name evidence="3" type="ORF">FHW18_003544</name>
</gene>
<dbReference type="Gene3D" id="3.40.190.150">
    <property type="entry name" value="Bordetella uptake gene, domain 1"/>
    <property type="match status" value="1"/>
</dbReference>
<evidence type="ECO:0000313" key="4">
    <source>
        <dbReference type="Proteomes" id="UP000542125"/>
    </source>
</evidence>
<accession>A0A7Y9IWH3</accession>
<comment type="caution">
    <text evidence="3">The sequence shown here is derived from an EMBL/GenBank/DDBJ whole genome shotgun (WGS) entry which is preliminary data.</text>
</comment>
<name>A0A7Y9IWH3_9BURK</name>
<dbReference type="Proteomes" id="UP000542125">
    <property type="component" value="Unassembled WGS sequence"/>
</dbReference>
<organism evidence="3 4">
    <name type="scientific">Pigmentiphaga litoralis</name>
    <dbReference type="NCBI Taxonomy" id="516702"/>
    <lineage>
        <taxon>Bacteria</taxon>
        <taxon>Pseudomonadati</taxon>
        <taxon>Pseudomonadota</taxon>
        <taxon>Betaproteobacteria</taxon>
        <taxon>Burkholderiales</taxon>
        <taxon>Alcaligenaceae</taxon>
        <taxon>Pigmentiphaga</taxon>
    </lineage>
</organism>
<evidence type="ECO:0000256" key="1">
    <source>
        <dbReference type="ARBA" id="ARBA00006987"/>
    </source>
</evidence>
<dbReference type="InterPro" id="IPR042100">
    <property type="entry name" value="Bug_dom1"/>
</dbReference>
<keyword evidence="2" id="KW-0732">Signal</keyword>
<proteinExistence type="inferred from homology"/>
<dbReference type="InterPro" id="IPR005064">
    <property type="entry name" value="BUG"/>
</dbReference>
<keyword evidence="4" id="KW-1185">Reference proteome</keyword>
<dbReference type="PANTHER" id="PTHR42928:SF5">
    <property type="entry name" value="BLR1237 PROTEIN"/>
    <property type="match status" value="1"/>
</dbReference>
<feature type="signal peptide" evidence="2">
    <location>
        <begin position="1"/>
        <end position="38"/>
    </location>
</feature>